<feature type="transmembrane region" description="Helical" evidence="7">
    <location>
        <begin position="6"/>
        <end position="22"/>
    </location>
</feature>
<dbReference type="STRING" id="156892.BM477_00980"/>
<evidence type="ECO:0000256" key="4">
    <source>
        <dbReference type="ARBA" id="ARBA00022692"/>
    </source>
</evidence>
<name>A0A1Q5PSW6_9ACTO</name>
<dbReference type="EMBL" id="MPDM01000001">
    <property type="protein sequence ID" value="OKL50681.1"/>
    <property type="molecule type" value="Genomic_DNA"/>
</dbReference>
<dbReference type="Proteomes" id="UP000186465">
    <property type="component" value="Unassembled WGS sequence"/>
</dbReference>
<dbReference type="PANTHER" id="PTHR33884:SF3">
    <property type="entry name" value="UPF0410 PROTEIN YMGE"/>
    <property type="match status" value="1"/>
</dbReference>
<evidence type="ECO:0000256" key="7">
    <source>
        <dbReference type="SAM" id="Phobius"/>
    </source>
</evidence>
<keyword evidence="9" id="KW-1185">Reference proteome</keyword>
<evidence type="ECO:0000256" key="5">
    <source>
        <dbReference type="ARBA" id="ARBA00022989"/>
    </source>
</evidence>
<sequence length="86" mass="9382">MMEIVGMVIFGGVIGALARFFMKGDQNIGTLWTIILGVVGVALGNFVLSLFSYPLDTPGIDWMRWIVCTVCAVIAISVYLGIKNRK</sequence>
<evidence type="ECO:0000256" key="6">
    <source>
        <dbReference type="ARBA" id="ARBA00023136"/>
    </source>
</evidence>
<dbReference type="Pfam" id="PF04226">
    <property type="entry name" value="Transgly_assoc"/>
    <property type="match status" value="1"/>
</dbReference>
<feature type="transmembrane region" description="Helical" evidence="7">
    <location>
        <begin position="29"/>
        <end position="50"/>
    </location>
</feature>
<protein>
    <submittedName>
        <fullName evidence="8">Transglycosylase</fullName>
    </submittedName>
</protein>
<evidence type="ECO:0000313" key="9">
    <source>
        <dbReference type="Proteomes" id="UP000186465"/>
    </source>
</evidence>
<evidence type="ECO:0000256" key="3">
    <source>
        <dbReference type="ARBA" id="ARBA00022475"/>
    </source>
</evidence>
<gene>
    <name evidence="8" type="ORF">BM477_00980</name>
</gene>
<keyword evidence="5 7" id="KW-1133">Transmembrane helix</keyword>
<comment type="subcellular location">
    <subcellularLocation>
        <location evidence="1">Cell membrane</location>
        <topology evidence="1">Multi-pass membrane protein</topology>
    </subcellularLocation>
</comment>
<keyword evidence="3" id="KW-1003">Cell membrane</keyword>
<dbReference type="InterPro" id="IPR007341">
    <property type="entry name" value="Transgly_assoc"/>
</dbReference>
<accession>A0A1Q5PSW6</accession>
<evidence type="ECO:0000256" key="2">
    <source>
        <dbReference type="ARBA" id="ARBA00011006"/>
    </source>
</evidence>
<comment type="caution">
    <text evidence="8">The sequence shown here is derived from an EMBL/GenBank/DDBJ whole genome shotgun (WGS) entry which is preliminary data.</text>
</comment>
<evidence type="ECO:0000313" key="8">
    <source>
        <dbReference type="EMBL" id="OKL50681.1"/>
    </source>
</evidence>
<proteinExistence type="inferred from homology"/>
<reference evidence="9" key="1">
    <citation type="submission" date="2016-11" db="EMBL/GenBank/DDBJ databases">
        <title>Actinomyces gypaetusis sp. nov. isolated from Gypaetus barbatus in Qinghai Tibet Plateau China.</title>
        <authorList>
            <person name="Meng X."/>
        </authorList>
    </citation>
    <scope>NUCLEOTIDE SEQUENCE [LARGE SCALE GENOMIC DNA]</scope>
    <source>
        <strain evidence="9">DSM 15383</strain>
    </source>
</reference>
<comment type="similarity">
    <text evidence="2">Belongs to the UPF0410 family.</text>
</comment>
<evidence type="ECO:0000256" key="1">
    <source>
        <dbReference type="ARBA" id="ARBA00004651"/>
    </source>
</evidence>
<feature type="transmembrane region" description="Helical" evidence="7">
    <location>
        <begin position="62"/>
        <end position="82"/>
    </location>
</feature>
<organism evidence="8 9">
    <name type="scientific">Boudabousia marimammalium</name>
    <dbReference type="NCBI Taxonomy" id="156892"/>
    <lineage>
        <taxon>Bacteria</taxon>
        <taxon>Bacillati</taxon>
        <taxon>Actinomycetota</taxon>
        <taxon>Actinomycetes</taxon>
        <taxon>Actinomycetales</taxon>
        <taxon>Actinomycetaceae</taxon>
        <taxon>Boudabousia</taxon>
    </lineage>
</organism>
<keyword evidence="4 7" id="KW-0812">Transmembrane</keyword>
<keyword evidence="6 7" id="KW-0472">Membrane</keyword>
<dbReference type="PANTHER" id="PTHR33884">
    <property type="entry name" value="UPF0410 PROTEIN YMGE"/>
    <property type="match status" value="1"/>
</dbReference>
<dbReference type="AlphaFoldDB" id="A0A1Q5PSW6"/>
<dbReference type="GO" id="GO:0005886">
    <property type="term" value="C:plasma membrane"/>
    <property type="evidence" value="ECO:0007669"/>
    <property type="project" value="UniProtKB-SubCell"/>
</dbReference>
<dbReference type="OrthoDB" id="5197368at2"/>